<evidence type="ECO:0000313" key="4">
    <source>
        <dbReference type="EMBL" id="JAI67981.1"/>
    </source>
</evidence>
<name>A0A0P4X2D7_SCYOL</name>
<dbReference type="CDD" id="cd00364">
    <property type="entry name" value="Ribosomal_uS17"/>
    <property type="match status" value="1"/>
</dbReference>
<evidence type="ECO:0008006" key="5">
    <source>
        <dbReference type="Google" id="ProtNLM"/>
    </source>
</evidence>
<evidence type="ECO:0000256" key="2">
    <source>
        <dbReference type="ARBA" id="ARBA00022980"/>
    </source>
</evidence>
<keyword evidence="3" id="KW-0687">Ribonucleoprotein</keyword>
<dbReference type="PANTHER" id="PTHR24088:SF0">
    <property type="entry name" value="SMALL RIBOSOMAL SUBUNIT PROTEIN US17M"/>
    <property type="match status" value="1"/>
</dbReference>
<dbReference type="SUPFAM" id="SSF50249">
    <property type="entry name" value="Nucleic acid-binding proteins"/>
    <property type="match status" value="1"/>
</dbReference>
<dbReference type="GO" id="GO:0003735">
    <property type="term" value="F:structural constituent of ribosome"/>
    <property type="evidence" value="ECO:0007669"/>
    <property type="project" value="InterPro"/>
</dbReference>
<organism evidence="4">
    <name type="scientific">Scylla olivacea</name>
    <name type="common">Orange mud crab</name>
    <name type="synonym">Cancer olivacea</name>
    <dbReference type="NCBI Taxonomy" id="85551"/>
    <lineage>
        <taxon>Eukaryota</taxon>
        <taxon>Metazoa</taxon>
        <taxon>Ecdysozoa</taxon>
        <taxon>Arthropoda</taxon>
        <taxon>Crustacea</taxon>
        <taxon>Multicrustacea</taxon>
        <taxon>Malacostraca</taxon>
        <taxon>Eumalacostraca</taxon>
        <taxon>Eucarida</taxon>
        <taxon>Decapoda</taxon>
        <taxon>Pleocyemata</taxon>
        <taxon>Brachyura</taxon>
        <taxon>Eubrachyura</taxon>
        <taxon>Portunoidea</taxon>
        <taxon>Portunidae</taxon>
        <taxon>Portuninae</taxon>
        <taxon>Scylla</taxon>
    </lineage>
</organism>
<dbReference type="AlphaFoldDB" id="A0A0P4X2D7"/>
<accession>A0A0P4X2D7</accession>
<proteinExistence type="inferred from homology"/>
<dbReference type="InterPro" id="IPR012340">
    <property type="entry name" value="NA-bd_OB-fold"/>
</dbReference>
<dbReference type="GO" id="GO:0032543">
    <property type="term" value="P:mitochondrial translation"/>
    <property type="evidence" value="ECO:0007669"/>
    <property type="project" value="TreeGrafter"/>
</dbReference>
<reference evidence="4" key="1">
    <citation type="submission" date="2015-09" db="EMBL/GenBank/DDBJ databases">
        <title>Scylla olivacea transcriptome.</title>
        <authorList>
            <person name="Ikhwanuddin M."/>
        </authorList>
    </citation>
    <scope>NUCLEOTIDE SEQUENCE</scope>
</reference>
<protein>
    <recommendedName>
        <fullName evidence="5">28S ribosomal protein S17, mitochondrial</fullName>
    </recommendedName>
</protein>
<dbReference type="InterPro" id="IPR039193">
    <property type="entry name" value="Ribosomal_uS17m_metazoa"/>
</dbReference>
<dbReference type="InterPro" id="IPR000266">
    <property type="entry name" value="Ribosomal_uS17"/>
</dbReference>
<dbReference type="Pfam" id="PF00366">
    <property type="entry name" value="Ribosomal_S17"/>
    <property type="match status" value="1"/>
</dbReference>
<dbReference type="GO" id="GO:0005763">
    <property type="term" value="C:mitochondrial small ribosomal subunit"/>
    <property type="evidence" value="ECO:0007669"/>
    <property type="project" value="InterPro"/>
</dbReference>
<dbReference type="PANTHER" id="PTHR24088">
    <property type="entry name" value="28S RIBOSOMAL PROTEIN S17, MITOCHONDRIAL"/>
    <property type="match status" value="1"/>
</dbReference>
<dbReference type="Gene3D" id="2.40.50.140">
    <property type="entry name" value="Nucleic acid-binding proteins"/>
    <property type="match status" value="1"/>
</dbReference>
<sequence length="203" mass="23308">MRRNICLHLKAHHQFASLCSPPATSLVQCCFALEILLMATSAHRGAVLIGQCIAHNTRNAAKVRVKRLIFDKNINMYFPKHKNYYAHDPDRECKTGDIVVIRELPERMSKVVTHSLVKLVYKFGDVTDPITGKKVVVGQYREHMDERDEMFGVAEDGSGGFKYSEAPDRGWQQDKRDFTHKVGYQKWHEFEPGHRFHNDPVAS</sequence>
<keyword evidence="2" id="KW-0689">Ribosomal protein</keyword>
<evidence type="ECO:0000256" key="1">
    <source>
        <dbReference type="ARBA" id="ARBA00010254"/>
    </source>
</evidence>
<comment type="similarity">
    <text evidence="1">Belongs to the universal ribosomal protein uS17 family.</text>
</comment>
<dbReference type="EMBL" id="GDRN01003988">
    <property type="protein sequence ID" value="JAI67981.1"/>
    <property type="molecule type" value="Transcribed_RNA"/>
</dbReference>
<evidence type="ECO:0000256" key="3">
    <source>
        <dbReference type="ARBA" id="ARBA00023274"/>
    </source>
</evidence>